<name>A0A317XP64_9BASI</name>
<feature type="region of interest" description="Disordered" evidence="2">
    <location>
        <begin position="35"/>
        <end position="84"/>
    </location>
</feature>
<dbReference type="PANTHER" id="PTHR13812:SF19">
    <property type="entry name" value="KETIMINE REDUCTASE MU-CRYSTALLIN"/>
    <property type="match status" value="1"/>
</dbReference>
<evidence type="ECO:0000256" key="1">
    <source>
        <dbReference type="ARBA" id="ARBA00008903"/>
    </source>
</evidence>
<dbReference type="InterPro" id="IPR023401">
    <property type="entry name" value="ODC_N"/>
</dbReference>
<dbReference type="Proteomes" id="UP000246740">
    <property type="component" value="Unassembled WGS sequence"/>
</dbReference>
<dbReference type="InParanoid" id="A0A317XP64"/>
<sequence>MTSEITVISLQDVKTILSQASLDDLVLSQARAFRSLNPRPRLHPDANQEASEPAPDSSSSSPDQPKTEKTSNAEETDSTQCPARLSIQTPGYTQLYMPARIARAPSVIKIVSVPSAKCGKNGILGTNVQLNDGTGGVSHLVNSTLLTAVRTAVGSLVSSILAFSQNSQVSHIVVFGSGAQALLHAWLHIRHFGCTRLSVVLPSHAGSFSSNSPSDIDFERVLGTADLVCTCTPSTQPLFDADWIRPGTHIVSIGSYKPSMIELPSDLVRSVSEQGNLIVDSKTACLHEAGCLIQAGVEAQLDRWLELGDLLPDPDLHADLPSQCQNRTESPKSDISIFKSVGVGVQDVAITQLVVRLADQLGLGTKVAF</sequence>
<gene>
    <name evidence="3" type="ORF">BCV70DRAFT_192302</name>
</gene>
<proteinExistence type="inferred from homology"/>
<dbReference type="GO" id="GO:0005737">
    <property type="term" value="C:cytoplasm"/>
    <property type="evidence" value="ECO:0007669"/>
    <property type="project" value="TreeGrafter"/>
</dbReference>
<dbReference type="OrthoDB" id="41492at2759"/>
<dbReference type="PANTHER" id="PTHR13812">
    <property type="entry name" value="KETIMINE REDUCTASE MU-CRYSTALLIN"/>
    <property type="match status" value="1"/>
</dbReference>
<protein>
    <submittedName>
        <fullName evidence="3">NAD(P)-binding protein</fullName>
    </submittedName>
</protein>
<evidence type="ECO:0000256" key="2">
    <source>
        <dbReference type="SAM" id="MobiDB-lite"/>
    </source>
</evidence>
<organism evidence="3 4">
    <name type="scientific">Testicularia cyperi</name>
    <dbReference type="NCBI Taxonomy" id="1882483"/>
    <lineage>
        <taxon>Eukaryota</taxon>
        <taxon>Fungi</taxon>
        <taxon>Dikarya</taxon>
        <taxon>Basidiomycota</taxon>
        <taxon>Ustilaginomycotina</taxon>
        <taxon>Ustilaginomycetes</taxon>
        <taxon>Ustilaginales</taxon>
        <taxon>Anthracoideaceae</taxon>
        <taxon>Testicularia</taxon>
    </lineage>
</organism>
<feature type="compositionally biased region" description="Low complexity" evidence="2">
    <location>
        <begin position="48"/>
        <end position="64"/>
    </location>
</feature>
<dbReference type="Gene3D" id="3.30.1780.10">
    <property type="entry name" value="ornithine cyclodeaminase, domain 1"/>
    <property type="match status" value="1"/>
</dbReference>
<accession>A0A317XP64</accession>
<dbReference type="FunCoup" id="A0A317XP64">
    <property type="interactions" value="272"/>
</dbReference>
<evidence type="ECO:0000313" key="4">
    <source>
        <dbReference type="Proteomes" id="UP000246740"/>
    </source>
</evidence>
<dbReference type="Gene3D" id="3.40.50.720">
    <property type="entry name" value="NAD(P)-binding Rossmann-like Domain"/>
    <property type="match status" value="1"/>
</dbReference>
<reference evidence="3 4" key="1">
    <citation type="journal article" date="2018" name="Mol. Biol. Evol.">
        <title>Broad Genomic Sampling Reveals a Smut Pathogenic Ancestry of the Fungal Clade Ustilaginomycotina.</title>
        <authorList>
            <person name="Kijpornyongpan T."/>
            <person name="Mondo S.J."/>
            <person name="Barry K."/>
            <person name="Sandor L."/>
            <person name="Lee J."/>
            <person name="Lipzen A."/>
            <person name="Pangilinan J."/>
            <person name="LaButti K."/>
            <person name="Hainaut M."/>
            <person name="Henrissat B."/>
            <person name="Grigoriev I.V."/>
            <person name="Spatafora J.W."/>
            <person name="Aime M.C."/>
        </authorList>
    </citation>
    <scope>NUCLEOTIDE SEQUENCE [LARGE SCALE GENOMIC DNA]</scope>
    <source>
        <strain evidence="3 4">MCA 3645</strain>
    </source>
</reference>
<evidence type="ECO:0000313" key="3">
    <source>
        <dbReference type="EMBL" id="PWY99188.1"/>
    </source>
</evidence>
<comment type="similarity">
    <text evidence="1">Belongs to the ornithine cyclodeaminase/mu-crystallin family.</text>
</comment>
<dbReference type="InterPro" id="IPR003462">
    <property type="entry name" value="ODC_Mu_crystall"/>
</dbReference>
<dbReference type="STRING" id="1882483.A0A317XP64"/>
<dbReference type="SUPFAM" id="SSF51735">
    <property type="entry name" value="NAD(P)-binding Rossmann-fold domains"/>
    <property type="match status" value="1"/>
</dbReference>
<dbReference type="EMBL" id="KZ819196">
    <property type="protein sequence ID" value="PWY99188.1"/>
    <property type="molecule type" value="Genomic_DNA"/>
</dbReference>
<dbReference type="Pfam" id="PF02423">
    <property type="entry name" value="OCD_Mu_crystall"/>
    <property type="match status" value="1"/>
</dbReference>
<dbReference type="AlphaFoldDB" id="A0A317XP64"/>
<keyword evidence="4" id="KW-1185">Reference proteome</keyword>
<dbReference type="InterPro" id="IPR036291">
    <property type="entry name" value="NAD(P)-bd_dom_sf"/>
</dbReference>